<dbReference type="EMBL" id="CP048113">
    <property type="protein sequence ID" value="QHS61039.1"/>
    <property type="molecule type" value="Genomic_DNA"/>
</dbReference>
<dbReference type="InterPro" id="IPR001375">
    <property type="entry name" value="Peptidase_S9_cat"/>
</dbReference>
<dbReference type="GO" id="GO:0004252">
    <property type="term" value="F:serine-type endopeptidase activity"/>
    <property type="evidence" value="ECO:0007669"/>
    <property type="project" value="TreeGrafter"/>
</dbReference>
<feature type="domain" description="Peptidase S9 prolyl oligopeptidase catalytic" evidence="3">
    <location>
        <begin position="656"/>
        <end position="830"/>
    </location>
</feature>
<dbReference type="Gene3D" id="3.40.50.1820">
    <property type="entry name" value="alpha/beta hydrolase"/>
    <property type="match status" value="1"/>
</dbReference>
<dbReference type="SUPFAM" id="SSF82171">
    <property type="entry name" value="DPP6 N-terminal domain-like"/>
    <property type="match status" value="1"/>
</dbReference>
<dbReference type="Proteomes" id="UP000476411">
    <property type="component" value="Chromosome"/>
</dbReference>
<organism evidence="4 5">
    <name type="scientific">Chitinophaga agri</name>
    <dbReference type="NCBI Taxonomy" id="2703787"/>
    <lineage>
        <taxon>Bacteria</taxon>
        <taxon>Pseudomonadati</taxon>
        <taxon>Bacteroidota</taxon>
        <taxon>Chitinophagia</taxon>
        <taxon>Chitinophagales</taxon>
        <taxon>Chitinophagaceae</taxon>
        <taxon>Chitinophaga</taxon>
    </lineage>
</organism>
<dbReference type="Pfam" id="PF00326">
    <property type="entry name" value="Peptidase_S9"/>
    <property type="match status" value="1"/>
</dbReference>
<evidence type="ECO:0000256" key="1">
    <source>
        <dbReference type="ARBA" id="ARBA00022801"/>
    </source>
</evidence>
<evidence type="ECO:0000313" key="5">
    <source>
        <dbReference type="Proteomes" id="UP000476411"/>
    </source>
</evidence>
<keyword evidence="1" id="KW-0378">Hydrolase</keyword>
<dbReference type="PANTHER" id="PTHR42776">
    <property type="entry name" value="SERINE PEPTIDASE S9 FAMILY MEMBER"/>
    <property type="match status" value="1"/>
</dbReference>
<dbReference type="KEGG" id="chih:GWR21_15965"/>
<dbReference type="RefSeq" id="WP_162332722.1">
    <property type="nucleotide sequence ID" value="NZ_CP048113.1"/>
</dbReference>
<name>A0A6B9ZH09_9BACT</name>
<protein>
    <submittedName>
        <fullName evidence="4">S9 family peptidase</fullName>
    </submittedName>
</protein>
<proteinExistence type="predicted"/>
<keyword evidence="5" id="KW-1185">Reference proteome</keyword>
<gene>
    <name evidence="4" type="ORF">GWR21_15965</name>
</gene>
<feature type="signal peptide" evidence="2">
    <location>
        <begin position="1"/>
        <end position="18"/>
    </location>
</feature>
<dbReference type="InterPro" id="IPR029058">
    <property type="entry name" value="AB_hydrolase_fold"/>
</dbReference>
<dbReference type="GO" id="GO:0006508">
    <property type="term" value="P:proteolysis"/>
    <property type="evidence" value="ECO:0007669"/>
    <property type="project" value="InterPro"/>
</dbReference>
<sequence length="848" mass="95092">MRYIVILLLFCQLLVVNAQKPPVTNMTYKGWEMVLNYHISDDGRYVWYTYGSELTGTTLVVRAVRGSYSRLFTGVLEAAFTADNQHIVFVSPKGLAVLQPGTADITYDKRVNNYTLPEKGDGRWLTAKMSDTLVLKDLHHDSTYYLAGVAASLFNKSGRMLLLKYKDSLIYLNLQTMQRHKIASQYKSDHLIFDHSDTAVAFTSGQQPDVQLHYFKPGMDSAGYITTARHPSLANMPLQFSPDDKSLFVKLIPERSKTPDLSYSKVVVWDYRDARLPSQLPPDPYGPFTGVVAVGGGQIRQLDNIDTSLVALPGNKYALVANVVNEEDSYWNDTQVRSYDLLLLANGYRKRIIPSPRRVTDIGISPGERFVVWFDNTTHHYMSYETSTGITRNISTAVPGCLIHDRISRLETIPYGVAGWLADDERVFIYDAFDIWQVDPAGQQPPVNITAHYGIKHQTILRIVYPQLLSTLHLNDPLLITCLDSDKRNGFMEVRLGTNVSPAPISMSPVVYHFPALVALEPPAPMKARKAGVYLLLQQSATQAPNLVVTTDFKSFHPVSDLQPQRAFNWLTAELVRWPMPGERAGTGILYKPENFDSTKQYPVIFTYYEERSNELHIFPHVRLSTGTLTIAWYVSNGYLVFVPDIYRPTGQNGPAILNTVESAARYLCHRSYVNAAKLGLQGHSFGGYETNYIIAHSDLFAAAQSSAAPSELIGLHGGLGFSGRSYHYISEVGQMNQGVSPWEDPALYMQGSPVLDAGKINTPLLMMHNKEDGAVPFLQSVALFTALRRLGKPVWLLEYKGEGHVLYDWECQADFTRRQEAFFGKYLKGEVSTFHEGSVSNEITLFK</sequence>
<feature type="chain" id="PRO_5025609519" evidence="2">
    <location>
        <begin position="19"/>
        <end position="848"/>
    </location>
</feature>
<reference evidence="4 5" key="1">
    <citation type="submission" date="2020-01" db="EMBL/GenBank/DDBJ databases">
        <title>Complete genome sequence of Chitinophaga sp. H33E-04 isolated from quinoa roots.</title>
        <authorList>
            <person name="Weon H.-Y."/>
            <person name="Lee S.A."/>
        </authorList>
    </citation>
    <scope>NUCLEOTIDE SEQUENCE [LARGE SCALE GENOMIC DNA]</scope>
    <source>
        <strain evidence="4 5">H33E-04</strain>
    </source>
</reference>
<dbReference type="PANTHER" id="PTHR42776:SF27">
    <property type="entry name" value="DIPEPTIDYL PEPTIDASE FAMILY MEMBER 6"/>
    <property type="match status" value="1"/>
</dbReference>
<evidence type="ECO:0000256" key="2">
    <source>
        <dbReference type="SAM" id="SignalP"/>
    </source>
</evidence>
<dbReference type="SUPFAM" id="SSF53474">
    <property type="entry name" value="alpha/beta-Hydrolases"/>
    <property type="match status" value="1"/>
</dbReference>
<accession>A0A6B9ZH09</accession>
<evidence type="ECO:0000259" key="3">
    <source>
        <dbReference type="Pfam" id="PF00326"/>
    </source>
</evidence>
<keyword evidence="2" id="KW-0732">Signal</keyword>
<evidence type="ECO:0000313" key="4">
    <source>
        <dbReference type="EMBL" id="QHS61039.1"/>
    </source>
</evidence>
<dbReference type="AlphaFoldDB" id="A0A6B9ZH09"/>